<name>A0A5B7D493_PORTR</name>
<evidence type="ECO:0000313" key="2">
    <source>
        <dbReference type="Proteomes" id="UP000324222"/>
    </source>
</evidence>
<reference evidence="1 2" key="1">
    <citation type="submission" date="2019-05" db="EMBL/GenBank/DDBJ databases">
        <title>Another draft genome of Portunus trituberculatus and its Hox gene families provides insights of decapod evolution.</title>
        <authorList>
            <person name="Jeong J.-H."/>
            <person name="Song I."/>
            <person name="Kim S."/>
            <person name="Choi T."/>
            <person name="Kim D."/>
            <person name="Ryu S."/>
            <person name="Kim W."/>
        </authorList>
    </citation>
    <scope>NUCLEOTIDE SEQUENCE [LARGE SCALE GENOMIC DNA]</scope>
    <source>
        <tissue evidence="1">Muscle</tissue>
    </source>
</reference>
<organism evidence="1 2">
    <name type="scientific">Portunus trituberculatus</name>
    <name type="common">Swimming crab</name>
    <name type="synonym">Neptunus trituberculatus</name>
    <dbReference type="NCBI Taxonomy" id="210409"/>
    <lineage>
        <taxon>Eukaryota</taxon>
        <taxon>Metazoa</taxon>
        <taxon>Ecdysozoa</taxon>
        <taxon>Arthropoda</taxon>
        <taxon>Crustacea</taxon>
        <taxon>Multicrustacea</taxon>
        <taxon>Malacostraca</taxon>
        <taxon>Eumalacostraca</taxon>
        <taxon>Eucarida</taxon>
        <taxon>Decapoda</taxon>
        <taxon>Pleocyemata</taxon>
        <taxon>Brachyura</taxon>
        <taxon>Eubrachyura</taxon>
        <taxon>Portunoidea</taxon>
        <taxon>Portunidae</taxon>
        <taxon>Portuninae</taxon>
        <taxon>Portunus</taxon>
    </lineage>
</organism>
<dbReference type="EMBL" id="VSRR010000370">
    <property type="protein sequence ID" value="MPC14663.1"/>
    <property type="molecule type" value="Genomic_DNA"/>
</dbReference>
<protein>
    <submittedName>
        <fullName evidence="1">Uncharacterized protein</fullName>
    </submittedName>
</protein>
<evidence type="ECO:0000313" key="1">
    <source>
        <dbReference type="EMBL" id="MPC14663.1"/>
    </source>
</evidence>
<sequence length="71" mass="8063">MMSLVMEIMIVMRNLSRFSIKLNITSYMYLISLSMFINLLTLPLSSLNPEKFLCIISPVKLLSPTGVSINH</sequence>
<dbReference type="Proteomes" id="UP000324222">
    <property type="component" value="Unassembled WGS sequence"/>
</dbReference>
<proteinExistence type="predicted"/>
<dbReference type="AlphaFoldDB" id="A0A5B7D493"/>
<keyword evidence="2" id="KW-1185">Reference proteome</keyword>
<accession>A0A5B7D493</accession>
<gene>
    <name evidence="1" type="ORF">E2C01_007434</name>
</gene>
<comment type="caution">
    <text evidence="1">The sequence shown here is derived from an EMBL/GenBank/DDBJ whole genome shotgun (WGS) entry which is preliminary data.</text>
</comment>